<dbReference type="AlphaFoldDB" id="A0A1G8MPV5"/>
<accession>A0A1G8MPV5</accession>
<dbReference type="Proteomes" id="UP000199382">
    <property type="component" value="Unassembled WGS sequence"/>
</dbReference>
<dbReference type="PROSITE" id="PS51257">
    <property type="entry name" value="PROKAR_LIPOPROTEIN"/>
    <property type="match status" value="1"/>
</dbReference>
<evidence type="ECO:0000313" key="1">
    <source>
        <dbReference type="EMBL" id="SDI69897.1"/>
    </source>
</evidence>
<name>A0A1G8MPV5_9RHOB</name>
<dbReference type="STRING" id="571298.SAMN04488026_100611"/>
<gene>
    <name evidence="1" type="ORF">SAMN04488026_100611</name>
</gene>
<organism evidence="1 2">
    <name type="scientific">Aliiruegeria lutimaris</name>
    <dbReference type="NCBI Taxonomy" id="571298"/>
    <lineage>
        <taxon>Bacteria</taxon>
        <taxon>Pseudomonadati</taxon>
        <taxon>Pseudomonadota</taxon>
        <taxon>Alphaproteobacteria</taxon>
        <taxon>Rhodobacterales</taxon>
        <taxon>Roseobacteraceae</taxon>
        <taxon>Aliiruegeria</taxon>
    </lineage>
</organism>
<dbReference type="EMBL" id="FNEK01000006">
    <property type="protein sequence ID" value="SDI69897.1"/>
    <property type="molecule type" value="Genomic_DNA"/>
</dbReference>
<keyword evidence="2" id="KW-1185">Reference proteome</keyword>
<sequence>MRLWKPSDDCRLMGLLNPSMYLAMAFSACARVCQASGHISSDLMVLKVEPSYVKGYVKRGKTDQADAEAICEAVTRTSMRFVP</sequence>
<reference evidence="1 2" key="1">
    <citation type="submission" date="2016-10" db="EMBL/GenBank/DDBJ databases">
        <authorList>
            <person name="de Groot N.N."/>
        </authorList>
    </citation>
    <scope>NUCLEOTIDE SEQUENCE [LARGE SCALE GENOMIC DNA]</scope>
    <source>
        <strain evidence="1 2">DSM 25294</strain>
    </source>
</reference>
<proteinExistence type="predicted"/>
<protein>
    <recommendedName>
        <fullName evidence="3">Transposase</fullName>
    </recommendedName>
</protein>
<evidence type="ECO:0008006" key="3">
    <source>
        <dbReference type="Google" id="ProtNLM"/>
    </source>
</evidence>
<evidence type="ECO:0000313" key="2">
    <source>
        <dbReference type="Proteomes" id="UP000199382"/>
    </source>
</evidence>